<proteinExistence type="predicted"/>
<feature type="signal peptide" evidence="2">
    <location>
        <begin position="1"/>
        <end position="18"/>
    </location>
</feature>
<keyword evidence="3" id="KW-1185">Reference proteome</keyword>
<protein>
    <submittedName>
        <fullName evidence="4">Uncharacterized protein</fullName>
    </submittedName>
</protein>
<dbReference type="WBParaSite" id="Gr19_v10_g13676.t1">
    <property type="protein sequence ID" value="Gr19_v10_g13676.t1"/>
    <property type="gene ID" value="Gr19_v10_g13676"/>
</dbReference>
<evidence type="ECO:0000256" key="2">
    <source>
        <dbReference type="SAM" id="SignalP"/>
    </source>
</evidence>
<sequence>MVGWWRLLLLYGIAINLGIDESISTASGINGSNTSVRNGSKASDLNGSNASDLNGSNVSDMNGSNVSDMNGSNVSDMNGSNASGVNGTKASGLNGSNASDLNGSNASGVNGTKASDLNGSNASDLNGSNASGVNGTKASDLNGSNASDLNGSNVSDMNGSNVSDMNGSNVSDMNGYNVSDMNGSNVSDMNGSNVSDMNGSNASGVNGTKASGLNGSNASDLNGSNASGVNGTKASDLNGSNASDLNGSNASGVNGTKASDLNGSNASDLNGSNVSDMNGSNVSDMNGSNVSDMNGSNVSDMNGSNVSDMNGSNVSDMNGSNVSDMNGSNVSDMNGSNVSDMNGSNVSDMNGSNVSDMNGSNVSDMNDSNVSDMNGSNVSDMNSSTVEDMNGSNVSDMNGSNVSDMNGSTVEDENVVARRVRQKRQSHSTAFPVLFATTLVKAVAIRWGKRVVNTSADHFLGGELGDFKFFAGDYACSVKCDCGWGNCVPSYEATPGDSCCVTNYKLECCEPPEFSDGNPTKLEAVGQKLCLKTPISCRIDSTELCHFERPAILIKNPTNISLKHFRGFVDENCEASHFRMAFYGRKNYYDDYTLIVQPCYFLENREGCPMCGWELCIVRTERLSCSCCAYDNLAFCRWQTSPGCTYLPDDKLAEDSPKCPDCKWKMSYSDDDKKFQCCHRLTLHECTRVPATRAFVKSDDPLNKSTLVNANAECKDLVDDQCHCGWGSCFPREGRAAGECCDKHHDLVCCEGRRRLELNGSNTKAEISKVFLMLLVMRLAGPNASGEKGPNASGGNGSNASGGNDSTALAVIDSNANEISLVNLRQKREPFTLTVLAITFVTALVTSVATAAGEKAVDAIAGIGSGGGEGRGVETGARQVFSGGSTKRCDETCNQCGWGNCLANYGRGSDDCCTANYQWECCRTSQAVHDESPTNVNSIGEKLCFKSRPLCWPPSCEGDQKFYFIEKEKNKNNANGTLKIEETRSEKQDCDHTRASMRGDFFSFDETDPNNVKDAPSAAGKYACQENTALFARAVTIRHLELAAGAGPRNAFTNRTSYPNHILIATIVVGKCAIQTRNLPVVTSKRLKTGLGIAANAPLLMQANVNKNDECQKLMEAQCDCKWGSCFPRMGRAASKCCTDNYDLVCCKGSNKADKSNGNASSIIAFFMTIAQLVVGRILT</sequence>
<feature type="region of interest" description="Disordered" evidence="1">
    <location>
        <begin position="28"/>
        <end position="281"/>
    </location>
</feature>
<evidence type="ECO:0000256" key="1">
    <source>
        <dbReference type="SAM" id="MobiDB-lite"/>
    </source>
</evidence>
<evidence type="ECO:0000313" key="4">
    <source>
        <dbReference type="WBParaSite" id="Gr19_v10_g13676.t1"/>
    </source>
</evidence>
<dbReference type="Proteomes" id="UP000887572">
    <property type="component" value="Unplaced"/>
</dbReference>
<reference evidence="4" key="1">
    <citation type="submission" date="2022-11" db="UniProtKB">
        <authorList>
            <consortium name="WormBaseParasite"/>
        </authorList>
    </citation>
    <scope>IDENTIFICATION</scope>
</reference>
<organism evidence="3 4">
    <name type="scientific">Globodera rostochiensis</name>
    <name type="common">Golden nematode worm</name>
    <name type="synonym">Heterodera rostochiensis</name>
    <dbReference type="NCBI Taxonomy" id="31243"/>
    <lineage>
        <taxon>Eukaryota</taxon>
        <taxon>Metazoa</taxon>
        <taxon>Ecdysozoa</taxon>
        <taxon>Nematoda</taxon>
        <taxon>Chromadorea</taxon>
        <taxon>Rhabditida</taxon>
        <taxon>Tylenchina</taxon>
        <taxon>Tylenchomorpha</taxon>
        <taxon>Tylenchoidea</taxon>
        <taxon>Heteroderidae</taxon>
        <taxon>Heteroderinae</taxon>
        <taxon>Globodera</taxon>
    </lineage>
</organism>
<dbReference type="AlphaFoldDB" id="A0A914H306"/>
<keyword evidence="2" id="KW-0732">Signal</keyword>
<accession>A0A914H306</accession>
<name>A0A914H306_GLORO</name>
<feature type="chain" id="PRO_5037938858" evidence="2">
    <location>
        <begin position="19"/>
        <end position="1180"/>
    </location>
</feature>
<evidence type="ECO:0000313" key="3">
    <source>
        <dbReference type="Proteomes" id="UP000887572"/>
    </source>
</evidence>